<evidence type="ECO:0000313" key="3">
    <source>
        <dbReference type="EMBL" id="MFC4403283.1"/>
    </source>
</evidence>
<keyword evidence="1" id="KW-0238">DNA-binding</keyword>
<accession>A0ABV8WWB9</accession>
<dbReference type="InterPro" id="IPR010982">
    <property type="entry name" value="Lambda_DNA-bd_dom_sf"/>
</dbReference>
<keyword evidence="4" id="KW-1185">Reference proteome</keyword>
<dbReference type="Pfam" id="PF01381">
    <property type="entry name" value="HTH_3"/>
    <property type="match status" value="1"/>
</dbReference>
<evidence type="ECO:0000313" key="4">
    <source>
        <dbReference type="Proteomes" id="UP001595882"/>
    </source>
</evidence>
<proteinExistence type="predicted"/>
<dbReference type="Gene3D" id="1.10.260.40">
    <property type="entry name" value="lambda repressor-like DNA-binding domains"/>
    <property type="match status" value="1"/>
</dbReference>
<feature type="domain" description="HTH cro/C1-type" evidence="2">
    <location>
        <begin position="10"/>
        <end position="64"/>
    </location>
</feature>
<dbReference type="PROSITE" id="PS50943">
    <property type="entry name" value="HTH_CROC1"/>
    <property type="match status" value="1"/>
</dbReference>
<dbReference type="SMART" id="SM00530">
    <property type="entry name" value="HTH_XRE"/>
    <property type="match status" value="1"/>
</dbReference>
<evidence type="ECO:0000256" key="1">
    <source>
        <dbReference type="ARBA" id="ARBA00023125"/>
    </source>
</evidence>
<dbReference type="EMBL" id="JBHSDT010000004">
    <property type="protein sequence ID" value="MFC4403283.1"/>
    <property type="molecule type" value="Genomic_DNA"/>
</dbReference>
<organism evidence="3 4">
    <name type="scientific">Gracilibacillus xinjiangensis</name>
    <dbReference type="NCBI Taxonomy" id="1193282"/>
    <lineage>
        <taxon>Bacteria</taxon>
        <taxon>Bacillati</taxon>
        <taxon>Bacillota</taxon>
        <taxon>Bacilli</taxon>
        <taxon>Bacillales</taxon>
        <taxon>Bacillaceae</taxon>
        <taxon>Gracilibacillus</taxon>
    </lineage>
</organism>
<dbReference type="PANTHER" id="PTHR46558">
    <property type="entry name" value="TRACRIPTIONAL REGULATORY PROTEIN-RELATED-RELATED"/>
    <property type="match status" value="1"/>
</dbReference>
<gene>
    <name evidence="3" type="ORF">ACFOY7_09350</name>
</gene>
<evidence type="ECO:0000259" key="2">
    <source>
        <dbReference type="PROSITE" id="PS50943"/>
    </source>
</evidence>
<protein>
    <submittedName>
        <fullName evidence="3">Helix-turn-helix domain-containing protein</fullName>
    </submittedName>
</protein>
<name>A0ABV8WWB9_9BACI</name>
<dbReference type="InterPro" id="IPR001387">
    <property type="entry name" value="Cro/C1-type_HTH"/>
</dbReference>
<comment type="caution">
    <text evidence="3">The sequence shown here is derived from an EMBL/GenBank/DDBJ whole genome shotgun (WGS) entry which is preliminary data.</text>
</comment>
<dbReference type="CDD" id="cd00093">
    <property type="entry name" value="HTH_XRE"/>
    <property type="match status" value="1"/>
</dbReference>
<dbReference type="SUPFAM" id="SSF47413">
    <property type="entry name" value="lambda repressor-like DNA-binding domains"/>
    <property type="match status" value="1"/>
</dbReference>
<dbReference type="PANTHER" id="PTHR46558:SF13">
    <property type="entry name" value="HTH-TYPE TRANSCRIPTIONAL REGULATOR IMMR"/>
    <property type="match status" value="1"/>
</dbReference>
<dbReference type="Proteomes" id="UP001595882">
    <property type="component" value="Unassembled WGS sequence"/>
</dbReference>
<reference evidence="4" key="1">
    <citation type="journal article" date="2019" name="Int. J. Syst. Evol. Microbiol.">
        <title>The Global Catalogue of Microorganisms (GCM) 10K type strain sequencing project: providing services to taxonomists for standard genome sequencing and annotation.</title>
        <authorList>
            <consortium name="The Broad Institute Genomics Platform"/>
            <consortium name="The Broad Institute Genome Sequencing Center for Infectious Disease"/>
            <person name="Wu L."/>
            <person name="Ma J."/>
        </authorList>
    </citation>
    <scope>NUCLEOTIDE SEQUENCE [LARGE SCALE GENOMIC DNA]</scope>
    <source>
        <strain evidence="4">CCUG 37865</strain>
    </source>
</reference>
<sequence length="112" mass="13183">MEEFTLSKRLKNLRERKGMLQKQVADKLGIKANTLSGYENGTRSPDPKLLNDLADFYNVTVDYLLGRTDNPEGKKKDDNINRAFHEFDNITDKEKEYLEEQLRLFRKLNEED</sequence>
<dbReference type="RefSeq" id="WP_390251666.1">
    <property type="nucleotide sequence ID" value="NZ_JBHSDT010000004.1"/>
</dbReference>